<dbReference type="Proteomes" id="UP000233551">
    <property type="component" value="Unassembled WGS sequence"/>
</dbReference>
<accession>A0A2I0K893</accession>
<gene>
    <name evidence="7" type="ORF">CRG98_014837</name>
</gene>
<dbReference type="SUPFAM" id="SSF52540">
    <property type="entry name" value="P-loop containing nucleoside triphosphate hydrolases"/>
    <property type="match status" value="1"/>
</dbReference>
<dbReference type="GO" id="GO:0005634">
    <property type="term" value="C:nucleus"/>
    <property type="evidence" value="ECO:0007669"/>
    <property type="project" value="UniProtKB-SubCell"/>
</dbReference>
<dbReference type="STRING" id="22663.A0A2I0K893"/>
<comment type="subcellular location">
    <subcellularLocation>
        <location evidence="1">Nucleus</location>
    </subcellularLocation>
</comment>
<name>A0A2I0K893_PUNGR</name>
<feature type="domain" description="RecF/RecN/SMC N-terminal" evidence="6">
    <location>
        <begin position="10"/>
        <end position="84"/>
    </location>
</feature>
<dbReference type="InterPro" id="IPR003395">
    <property type="entry name" value="RecF/RecN/SMC_N"/>
</dbReference>
<keyword evidence="5" id="KW-0131">Cell cycle</keyword>
<dbReference type="Pfam" id="PF02463">
    <property type="entry name" value="SMC_N"/>
    <property type="match status" value="1"/>
</dbReference>
<sequence length="92" mass="10261">MPSLVLPGKIVRLELENFNSHKGHHVIGLCYEFTAIIGPNGASKSNLMDAISFVHGVRTGHLRESQLKDLVYAFDNSEKVQKGRRAFVRLVT</sequence>
<dbReference type="EMBL" id="PGOL01000795">
    <property type="protein sequence ID" value="PKI64768.1"/>
    <property type="molecule type" value="Genomic_DNA"/>
</dbReference>
<protein>
    <recommendedName>
        <fullName evidence="6">RecF/RecN/SMC N-terminal domain-containing protein</fullName>
    </recommendedName>
</protein>
<evidence type="ECO:0000259" key="6">
    <source>
        <dbReference type="Pfam" id="PF02463"/>
    </source>
</evidence>
<evidence type="ECO:0000256" key="4">
    <source>
        <dbReference type="ARBA" id="ARBA00023242"/>
    </source>
</evidence>
<proteinExistence type="predicted"/>
<keyword evidence="3" id="KW-0498">Mitosis</keyword>
<evidence type="ECO:0000256" key="3">
    <source>
        <dbReference type="ARBA" id="ARBA00022776"/>
    </source>
</evidence>
<reference evidence="7 8" key="1">
    <citation type="submission" date="2017-11" db="EMBL/GenBank/DDBJ databases">
        <title>De-novo sequencing of pomegranate (Punica granatum L.) genome.</title>
        <authorList>
            <person name="Akparov Z."/>
            <person name="Amiraslanov A."/>
            <person name="Hajiyeva S."/>
            <person name="Abbasov M."/>
            <person name="Kaur K."/>
            <person name="Hamwieh A."/>
            <person name="Solovyev V."/>
            <person name="Salamov A."/>
            <person name="Braich B."/>
            <person name="Kosarev P."/>
            <person name="Mahmoud A."/>
            <person name="Hajiyev E."/>
            <person name="Babayeva S."/>
            <person name="Izzatullayeva V."/>
            <person name="Mammadov A."/>
            <person name="Mammadov A."/>
            <person name="Sharifova S."/>
            <person name="Ojaghi J."/>
            <person name="Eynullazada K."/>
            <person name="Bayramov B."/>
            <person name="Abdulazimova A."/>
            <person name="Shahmuradov I."/>
        </authorList>
    </citation>
    <scope>NUCLEOTIDE SEQUENCE [LARGE SCALE GENOMIC DNA]</scope>
    <source>
        <strain evidence="8">cv. AG2017</strain>
        <tissue evidence="7">Leaf</tissue>
    </source>
</reference>
<evidence type="ECO:0000313" key="8">
    <source>
        <dbReference type="Proteomes" id="UP000233551"/>
    </source>
</evidence>
<evidence type="ECO:0000256" key="2">
    <source>
        <dbReference type="ARBA" id="ARBA00022618"/>
    </source>
</evidence>
<organism evidence="7 8">
    <name type="scientific">Punica granatum</name>
    <name type="common">Pomegranate</name>
    <dbReference type="NCBI Taxonomy" id="22663"/>
    <lineage>
        <taxon>Eukaryota</taxon>
        <taxon>Viridiplantae</taxon>
        <taxon>Streptophyta</taxon>
        <taxon>Embryophyta</taxon>
        <taxon>Tracheophyta</taxon>
        <taxon>Spermatophyta</taxon>
        <taxon>Magnoliopsida</taxon>
        <taxon>eudicotyledons</taxon>
        <taxon>Gunneridae</taxon>
        <taxon>Pentapetalae</taxon>
        <taxon>rosids</taxon>
        <taxon>malvids</taxon>
        <taxon>Myrtales</taxon>
        <taxon>Lythraceae</taxon>
        <taxon>Punica</taxon>
    </lineage>
</organism>
<evidence type="ECO:0000313" key="7">
    <source>
        <dbReference type="EMBL" id="PKI64768.1"/>
    </source>
</evidence>
<dbReference type="PANTHER" id="PTHR18937">
    <property type="entry name" value="STRUCTURAL MAINTENANCE OF CHROMOSOMES SMC FAMILY MEMBER"/>
    <property type="match status" value="1"/>
</dbReference>
<dbReference type="PANTHER" id="PTHR18937:SF12">
    <property type="entry name" value="STRUCTURAL MAINTENANCE OF CHROMOSOMES PROTEIN"/>
    <property type="match status" value="1"/>
</dbReference>
<keyword evidence="8" id="KW-1185">Reference proteome</keyword>
<keyword evidence="2" id="KW-0132">Cell division</keyword>
<evidence type="ECO:0000256" key="1">
    <source>
        <dbReference type="ARBA" id="ARBA00004123"/>
    </source>
</evidence>
<comment type="caution">
    <text evidence="7">The sequence shown here is derived from an EMBL/GenBank/DDBJ whole genome shotgun (WGS) entry which is preliminary data.</text>
</comment>
<dbReference type="GO" id="GO:0051301">
    <property type="term" value="P:cell division"/>
    <property type="evidence" value="ECO:0007669"/>
    <property type="project" value="UniProtKB-KW"/>
</dbReference>
<keyword evidence="4" id="KW-0539">Nucleus</keyword>
<dbReference type="Gene3D" id="3.40.50.300">
    <property type="entry name" value="P-loop containing nucleotide triphosphate hydrolases"/>
    <property type="match status" value="1"/>
</dbReference>
<evidence type="ECO:0000256" key="5">
    <source>
        <dbReference type="ARBA" id="ARBA00023306"/>
    </source>
</evidence>
<dbReference type="GO" id="GO:0003677">
    <property type="term" value="F:DNA binding"/>
    <property type="evidence" value="ECO:0007669"/>
    <property type="project" value="TreeGrafter"/>
</dbReference>
<dbReference type="GO" id="GO:0007062">
    <property type="term" value="P:sister chromatid cohesion"/>
    <property type="evidence" value="ECO:0007669"/>
    <property type="project" value="TreeGrafter"/>
</dbReference>
<dbReference type="InterPro" id="IPR027417">
    <property type="entry name" value="P-loop_NTPase"/>
</dbReference>
<dbReference type="GO" id="GO:0008278">
    <property type="term" value="C:cohesin complex"/>
    <property type="evidence" value="ECO:0007669"/>
    <property type="project" value="TreeGrafter"/>
</dbReference>
<dbReference type="AlphaFoldDB" id="A0A2I0K893"/>